<feature type="chain" id="PRO_5046092429" description="DUF2946 domain-containing protein" evidence="1">
    <location>
        <begin position="32"/>
        <end position="133"/>
    </location>
</feature>
<dbReference type="RefSeq" id="WP_283444476.1">
    <property type="nucleotide sequence ID" value="NZ_FXUL01000021.1"/>
</dbReference>
<accession>A0ABY1QPT7</accession>
<dbReference type="Proteomes" id="UP001158049">
    <property type="component" value="Unassembled WGS sequence"/>
</dbReference>
<dbReference type="Pfam" id="PF11162">
    <property type="entry name" value="DUF2946"/>
    <property type="match status" value="1"/>
</dbReference>
<gene>
    <name evidence="2" type="ORF">SAMN06295970_12141</name>
</gene>
<keyword evidence="3" id="KW-1185">Reference proteome</keyword>
<dbReference type="InterPro" id="IPR021333">
    <property type="entry name" value="DUF2946"/>
</dbReference>
<protein>
    <recommendedName>
        <fullName evidence="4">DUF2946 domain-containing protein</fullName>
    </recommendedName>
</protein>
<evidence type="ECO:0000313" key="2">
    <source>
        <dbReference type="EMBL" id="SMP74624.1"/>
    </source>
</evidence>
<feature type="signal peptide" evidence="1">
    <location>
        <begin position="1"/>
        <end position="31"/>
    </location>
</feature>
<proteinExistence type="predicted"/>
<evidence type="ECO:0000256" key="1">
    <source>
        <dbReference type="SAM" id="SignalP"/>
    </source>
</evidence>
<evidence type="ECO:0000313" key="3">
    <source>
        <dbReference type="Proteomes" id="UP001158049"/>
    </source>
</evidence>
<dbReference type="EMBL" id="FXUL01000021">
    <property type="protein sequence ID" value="SMP74624.1"/>
    <property type="molecule type" value="Genomic_DNA"/>
</dbReference>
<name>A0ABY1QPT7_9BURK</name>
<sequence>MQMNLFTRRFAAWAACLAILMSALAPSVSHALALARGSDIAWMEICSVAGVKLVKADAAVKKAGTPASRDTLAEAAHCPFCSTHAASFALPPAAALVFAVDSGARIRPLLFYRSPSPLPIWTDAQSRAPPRFS</sequence>
<keyword evidence="1" id="KW-0732">Signal</keyword>
<evidence type="ECO:0008006" key="4">
    <source>
        <dbReference type="Google" id="ProtNLM"/>
    </source>
</evidence>
<comment type="caution">
    <text evidence="2">The sequence shown here is derived from an EMBL/GenBank/DDBJ whole genome shotgun (WGS) entry which is preliminary data.</text>
</comment>
<reference evidence="2 3" key="1">
    <citation type="submission" date="2017-05" db="EMBL/GenBank/DDBJ databases">
        <authorList>
            <person name="Varghese N."/>
            <person name="Submissions S."/>
        </authorList>
    </citation>
    <scope>NUCLEOTIDE SEQUENCE [LARGE SCALE GENOMIC DNA]</scope>
    <source>
        <strain evidence="2 3">DSM 26001</strain>
    </source>
</reference>
<organism evidence="2 3">
    <name type="scientific">Noviherbaspirillum suwonense</name>
    <dbReference type="NCBI Taxonomy" id="1224511"/>
    <lineage>
        <taxon>Bacteria</taxon>
        <taxon>Pseudomonadati</taxon>
        <taxon>Pseudomonadota</taxon>
        <taxon>Betaproteobacteria</taxon>
        <taxon>Burkholderiales</taxon>
        <taxon>Oxalobacteraceae</taxon>
        <taxon>Noviherbaspirillum</taxon>
    </lineage>
</organism>